<dbReference type="InterPro" id="IPR007372">
    <property type="entry name" value="Lipid/polyisoprenoid-bd_YceI"/>
</dbReference>
<evidence type="ECO:0000313" key="3">
    <source>
        <dbReference type="EMBL" id="GHO51823.1"/>
    </source>
</evidence>
<comment type="similarity">
    <text evidence="1">Belongs to the UPF0312 family.</text>
</comment>
<dbReference type="EMBL" id="BNJG01000001">
    <property type="protein sequence ID" value="GHO51823.1"/>
    <property type="molecule type" value="Genomic_DNA"/>
</dbReference>
<comment type="caution">
    <text evidence="3">The sequence shown here is derived from an EMBL/GenBank/DDBJ whole genome shotgun (WGS) entry which is preliminary data.</text>
</comment>
<dbReference type="Gene3D" id="2.40.128.110">
    <property type="entry name" value="Lipid/polyisoprenoid-binding, YceI-like"/>
    <property type="match status" value="1"/>
</dbReference>
<evidence type="ECO:0000259" key="2">
    <source>
        <dbReference type="SMART" id="SM00867"/>
    </source>
</evidence>
<dbReference type="SUPFAM" id="SSF101874">
    <property type="entry name" value="YceI-like"/>
    <property type="match status" value="1"/>
</dbReference>
<proteinExistence type="inferred from homology"/>
<dbReference type="PANTHER" id="PTHR34406:SF1">
    <property type="entry name" value="PROTEIN YCEI"/>
    <property type="match status" value="1"/>
</dbReference>
<organism evidence="3 4">
    <name type="scientific">Ktedonobacter robiniae</name>
    <dbReference type="NCBI Taxonomy" id="2778365"/>
    <lineage>
        <taxon>Bacteria</taxon>
        <taxon>Bacillati</taxon>
        <taxon>Chloroflexota</taxon>
        <taxon>Ktedonobacteria</taxon>
        <taxon>Ktedonobacterales</taxon>
        <taxon>Ktedonobacteraceae</taxon>
        <taxon>Ktedonobacter</taxon>
    </lineage>
</organism>
<feature type="domain" description="Lipid/polyisoprenoid-binding YceI-like" evidence="2">
    <location>
        <begin position="2"/>
        <end position="172"/>
    </location>
</feature>
<dbReference type="Pfam" id="PF04264">
    <property type="entry name" value="YceI"/>
    <property type="match status" value="1"/>
</dbReference>
<evidence type="ECO:0000256" key="1">
    <source>
        <dbReference type="ARBA" id="ARBA00008812"/>
    </source>
</evidence>
<sequence>MYWDIDPYHTLVEFSVKHLMINVVKGRFSEVQGSIYLDTQEPENSWVKASVNTASLTTGTEQRDIHLRSADFFNVEQYPTITFESTRVRRTTSKSCVIIGNLTLHGITRTVSFQTDFNGYARDPFSNGWRLGLLSVATIDRRMFGMHFNQVLDMGISLVGYDTRIELCIEAVKKPS</sequence>
<dbReference type="PANTHER" id="PTHR34406">
    <property type="entry name" value="PROTEIN YCEI"/>
    <property type="match status" value="1"/>
</dbReference>
<name>A0ABQ3UGI3_9CHLR</name>
<dbReference type="InterPro" id="IPR036761">
    <property type="entry name" value="TTHA0802/YceI-like_sf"/>
</dbReference>
<accession>A0ABQ3UGI3</accession>
<protein>
    <submittedName>
        <fullName evidence="3">Polyisoprenoid-binding protein</fullName>
    </submittedName>
</protein>
<keyword evidence="4" id="KW-1185">Reference proteome</keyword>
<dbReference type="RefSeq" id="WP_201368791.1">
    <property type="nucleotide sequence ID" value="NZ_BNJG01000001.1"/>
</dbReference>
<dbReference type="SMART" id="SM00867">
    <property type="entry name" value="YceI"/>
    <property type="match status" value="1"/>
</dbReference>
<reference evidence="3 4" key="1">
    <citation type="journal article" date="2021" name="Int. J. Syst. Evol. Microbiol.">
        <title>Reticulibacter mediterranei gen. nov., sp. nov., within the new family Reticulibacteraceae fam. nov., and Ktedonospora formicarum gen. nov., sp. nov., Ktedonobacter robiniae sp. nov., Dictyobacter formicarum sp. nov. and Dictyobacter arantiisoli sp. nov., belonging to the class Ktedonobacteria.</title>
        <authorList>
            <person name="Yabe S."/>
            <person name="Zheng Y."/>
            <person name="Wang C.M."/>
            <person name="Sakai Y."/>
            <person name="Abe K."/>
            <person name="Yokota A."/>
            <person name="Donadio S."/>
            <person name="Cavaletti L."/>
            <person name="Monciardini P."/>
        </authorList>
    </citation>
    <scope>NUCLEOTIDE SEQUENCE [LARGE SCALE GENOMIC DNA]</scope>
    <source>
        <strain evidence="3 4">SOSP1-30</strain>
    </source>
</reference>
<dbReference type="Proteomes" id="UP000654345">
    <property type="component" value="Unassembled WGS sequence"/>
</dbReference>
<gene>
    <name evidence="3" type="ORF">KSB_02980</name>
</gene>
<evidence type="ECO:0000313" key="4">
    <source>
        <dbReference type="Proteomes" id="UP000654345"/>
    </source>
</evidence>